<dbReference type="SUPFAM" id="SSF52540">
    <property type="entry name" value="P-loop containing nucleoside triphosphate hydrolases"/>
    <property type="match status" value="2"/>
</dbReference>
<dbReference type="SMART" id="SM00490">
    <property type="entry name" value="HELICc"/>
    <property type="match status" value="1"/>
</dbReference>
<name>A0A072VPT9_MEDTR</name>
<evidence type="ECO:0000259" key="6">
    <source>
        <dbReference type="PROSITE" id="PS51194"/>
    </source>
</evidence>
<keyword evidence="1" id="KW-0547">Nucleotide-binding</keyword>
<feature type="domain" description="Helicase ATP-binding" evidence="5">
    <location>
        <begin position="34"/>
        <end position="191"/>
    </location>
</feature>
<dbReference type="Gene3D" id="3.40.50.300">
    <property type="entry name" value="P-loop containing nucleotide triphosphate hydrolases"/>
    <property type="match status" value="2"/>
</dbReference>
<evidence type="ECO:0000259" key="5">
    <source>
        <dbReference type="PROSITE" id="PS51192"/>
    </source>
</evidence>
<dbReference type="InterPro" id="IPR027417">
    <property type="entry name" value="P-loop_NTPase"/>
</dbReference>
<keyword evidence="2" id="KW-0378">Hydrolase</keyword>
<proteinExistence type="predicted"/>
<keyword evidence="3 7" id="KW-0347">Helicase</keyword>
<evidence type="ECO:0000313" key="8">
    <source>
        <dbReference type="EnsemblPlants" id="KEH40150"/>
    </source>
</evidence>
<dbReference type="Pfam" id="PF00270">
    <property type="entry name" value="DEAD"/>
    <property type="match status" value="1"/>
</dbReference>
<dbReference type="Proteomes" id="UP000002051">
    <property type="component" value="Unassembled WGS sequence"/>
</dbReference>
<dbReference type="Pfam" id="PF00271">
    <property type="entry name" value="Helicase_C"/>
    <property type="match status" value="1"/>
</dbReference>
<dbReference type="SMART" id="SM00487">
    <property type="entry name" value="DEXDc"/>
    <property type="match status" value="1"/>
</dbReference>
<dbReference type="PROSITE" id="PS51194">
    <property type="entry name" value="HELICASE_CTER"/>
    <property type="match status" value="1"/>
</dbReference>
<feature type="domain" description="Helicase C-terminal" evidence="6">
    <location>
        <begin position="152"/>
        <end position="318"/>
    </location>
</feature>
<evidence type="ECO:0000256" key="1">
    <source>
        <dbReference type="ARBA" id="ARBA00022741"/>
    </source>
</evidence>
<dbReference type="GO" id="GO:0005524">
    <property type="term" value="F:ATP binding"/>
    <property type="evidence" value="ECO:0007669"/>
    <property type="project" value="UniProtKB-KW"/>
</dbReference>
<dbReference type="STRING" id="3880.A0A072VPT9"/>
<keyword evidence="9" id="KW-1185">Reference proteome</keyword>
<dbReference type="EnsemblPlants" id="KEH40150">
    <property type="protein sequence ID" value="KEH40150"/>
    <property type="gene ID" value="MTR_1g022305"/>
</dbReference>
<dbReference type="GO" id="GO:0003676">
    <property type="term" value="F:nucleic acid binding"/>
    <property type="evidence" value="ECO:0007669"/>
    <property type="project" value="InterPro"/>
</dbReference>
<accession>A0A072VPT9</accession>
<dbReference type="HOGENOM" id="CLU_592347_0_0_1"/>
<keyword evidence="4" id="KW-0067">ATP-binding</keyword>
<organism evidence="7 9">
    <name type="scientific">Medicago truncatula</name>
    <name type="common">Barrel medic</name>
    <name type="synonym">Medicago tribuloides</name>
    <dbReference type="NCBI Taxonomy" id="3880"/>
    <lineage>
        <taxon>Eukaryota</taxon>
        <taxon>Viridiplantae</taxon>
        <taxon>Streptophyta</taxon>
        <taxon>Embryophyta</taxon>
        <taxon>Tracheophyta</taxon>
        <taxon>Spermatophyta</taxon>
        <taxon>Magnoliopsida</taxon>
        <taxon>eudicotyledons</taxon>
        <taxon>Gunneridae</taxon>
        <taxon>Pentapetalae</taxon>
        <taxon>rosids</taxon>
        <taxon>fabids</taxon>
        <taxon>Fabales</taxon>
        <taxon>Fabaceae</taxon>
        <taxon>Papilionoideae</taxon>
        <taxon>50 kb inversion clade</taxon>
        <taxon>NPAAA clade</taxon>
        <taxon>Hologalegina</taxon>
        <taxon>IRL clade</taxon>
        <taxon>Trifolieae</taxon>
        <taxon>Medicago</taxon>
    </lineage>
</organism>
<evidence type="ECO:0000313" key="9">
    <source>
        <dbReference type="Proteomes" id="UP000002051"/>
    </source>
</evidence>
<evidence type="ECO:0000256" key="4">
    <source>
        <dbReference type="ARBA" id="ARBA00022840"/>
    </source>
</evidence>
<protein>
    <submittedName>
        <fullName evidence="7">DEAD-box ATP-dependent RNA helicase-like protein</fullName>
    </submittedName>
</protein>
<dbReference type="InterPro" id="IPR014001">
    <property type="entry name" value="Helicase_ATP-bd"/>
</dbReference>
<gene>
    <name evidence="7" type="ordered locus">MTR_1g022305</name>
</gene>
<dbReference type="AlphaFoldDB" id="A0A072VPT9"/>
<reference evidence="7 9" key="2">
    <citation type="journal article" date="2014" name="BMC Genomics">
        <title>An improved genome release (version Mt4.0) for the model legume Medicago truncatula.</title>
        <authorList>
            <person name="Tang H."/>
            <person name="Krishnakumar V."/>
            <person name="Bidwell S."/>
            <person name="Rosen B."/>
            <person name="Chan A."/>
            <person name="Zhou S."/>
            <person name="Gentzbittel L."/>
            <person name="Childs K.L."/>
            <person name="Yandell M."/>
            <person name="Gundlach H."/>
            <person name="Mayer K.F."/>
            <person name="Schwartz D.C."/>
            <person name="Town C.D."/>
        </authorList>
    </citation>
    <scope>GENOME REANNOTATION</scope>
    <source>
        <strain evidence="7">A17</strain>
        <strain evidence="8 9">cv. Jemalong A17</strain>
    </source>
</reference>
<dbReference type="GO" id="GO:0016787">
    <property type="term" value="F:hydrolase activity"/>
    <property type="evidence" value="ECO:0007669"/>
    <property type="project" value="UniProtKB-KW"/>
</dbReference>
<dbReference type="PROSITE" id="PS51192">
    <property type="entry name" value="HELICASE_ATP_BIND_1"/>
    <property type="match status" value="1"/>
</dbReference>
<reference evidence="7 9" key="1">
    <citation type="journal article" date="2011" name="Nature">
        <title>The Medicago genome provides insight into the evolution of rhizobial symbioses.</title>
        <authorList>
            <person name="Young N.D."/>
            <person name="Debelle F."/>
            <person name="Oldroyd G.E."/>
            <person name="Geurts R."/>
            <person name="Cannon S.B."/>
            <person name="Udvardi M.K."/>
            <person name="Benedito V.A."/>
            <person name="Mayer K.F."/>
            <person name="Gouzy J."/>
            <person name="Schoof H."/>
            <person name="Van de Peer Y."/>
            <person name="Proost S."/>
            <person name="Cook D.R."/>
            <person name="Meyers B.C."/>
            <person name="Spannagl M."/>
            <person name="Cheung F."/>
            <person name="De Mita S."/>
            <person name="Krishnakumar V."/>
            <person name="Gundlach H."/>
            <person name="Zhou S."/>
            <person name="Mudge J."/>
            <person name="Bharti A.K."/>
            <person name="Murray J.D."/>
            <person name="Naoumkina M.A."/>
            <person name="Rosen B."/>
            <person name="Silverstein K.A."/>
            <person name="Tang H."/>
            <person name="Rombauts S."/>
            <person name="Zhao P.X."/>
            <person name="Zhou P."/>
            <person name="Barbe V."/>
            <person name="Bardou P."/>
            <person name="Bechner M."/>
            <person name="Bellec A."/>
            <person name="Berger A."/>
            <person name="Berges H."/>
            <person name="Bidwell S."/>
            <person name="Bisseling T."/>
            <person name="Choisne N."/>
            <person name="Couloux A."/>
            <person name="Denny R."/>
            <person name="Deshpande S."/>
            <person name="Dai X."/>
            <person name="Doyle J.J."/>
            <person name="Dudez A.M."/>
            <person name="Farmer A.D."/>
            <person name="Fouteau S."/>
            <person name="Franken C."/>
            <person name="Gibelin C."/>
            <person name="Gish J."/>
            <person name="Goldstein S."/>
            <person name="Gonzalez A.J."/>
            <person name="Green P.J."/>
            <person name="Hallab A."/>
            <person name="Hartog M."/>
            <person name="Hua A."/>
            <person name="Humphray S.J."/>
            <person name="Jeong D.H."/>
            <person name="Jing Y."/>
            <person name="Jocker A."/>
            <person name="Kenton S.M."/>
            <person name="Kim D.J."/>
            <person name="Klee K."/>
            <person name="Lai H."/>
            <person name="Lang C."/>
            <person name="Lin S."/>
            <person name="Macmil S.L."/>
            <person name="Magdelenat G."/>
            <person name="Matthews L."/>
            <person name="McCorrison J."/>
            <person name="Monaghan E.L."/>
            <person name="Mun J.H."/>
            <person name="Najar F.Z."/>
            <person name="Nicholson C."/>
            <person name="Noirot C."/>
            <person name="O'Bleness M."/>
            <person name="Paule C.R."/>
            <person name="Poulain J."/>
            <person name="Prion F."/>
            <person name="Qin B."/>
            <person name="Qu C."/>
            <person name="Retzel E.F."/>
            <person name="Riddle C."/>
            <person name="Sallet E."/>
            <person name="Samain S."/>
            <person name="Samson N."/>
            <person name="Sanders I."/>
            <person name="Saurat O."/>
            <person name="Scarpelli C."/>
            <person name="Schiex T."/>
            <person name="Segurens B."/>
            <person name="Severin A.J."/>
            <person name="Sherrier D.J."/>
            <person name="Shi R."/>
            <person name="Sims S."/>
            <person name="Singer S.R."/>
            <person name="Sinharoy S."/>
            <person name="Sterck L."/>
            <person name="Viollet A."/>
            <person name="Wang B.B."/>
            <person name="Wang K."/>
            <person name="Wang M."/>
            <person name="Wang X."/>
            <person name="Warfsmann J."/>
            <person name="Weissenbach J."/>
            <person name="White D.D."/>
            <person name="White J.D."/>
            <person name="Wiley G.B."/>
            <person name="Wincker P."/>
            <person name="Xing Y."/>
            <person name="Yang L."/>
            <person name="Yao Z."/>
            <person name="Ying F."/>
            <person name="Zhai J."/>
            <person name="Zhou L."/>
            <person name="Zuber A."/>
            <person name="Denarie J."/>
            <person name="Dixon R.A."/>
            <person name="May G.D."/>
            <person name="Schwartz D.C."/>
            <person name="Rogers J."/>
            <person name="Quetier F."/>
            <person name="Town C.D."/>
            <person name="Roe B.A."/>
        </authorList>
    </citation>
    <scope>NUCLEOTIDE SEQUENCE [LARGE SCALE GENOMIC DNA]</scope>
    <source>
        <strain evidence="7">A17</strain>
        <strain evidence="8 9">cv. Jemalong A17</strain>
    </source>
</reference>
<dbReference type="InterPro" id="IPR050079">
    <property type="entry name" value="DEAD_box_RNA_helicase"/>
</dbReference>
<dbReference type="InterPro" id="IPR001650">
    <property type="entry name" value="Helicase_C-like"/>
</dbReference>
<dbReference type="EMBL" id="CM001217">
    <property type="protein sequence ID" value="KEH40150.1"/>
    <property type="molecule type" value="Genomic_DNA"/>
</dbReference>
<sequence length="462" mass="51946">MKSFTDLGLSLQLVEVCEKQLDWYDPLKIQAQVIPLALEGKDVYAISPPRSGKTGAFVLPIFQALNFAFEIARYFEALGQHFGVKFAVLVSTSDMEYQTNKILQQPHIIVATPGKLVKHLKDTPAFSLRKLKYLVLDEAHLLESNYKHIDRQLEFILGKIPRNRTTFLFSDSKTDKVDMIQSVFLRNPVKIDESIEYPEQQQCHMPAKDKVYPLPCPKNIVSQAKRLEALNAFKSGNCKILLCNDLASRGLDIPAVDTVINYDIPDDPRDYMHHVGQAAPTGVAISFVSPNEARWFEMIETHIGKKLPVYQAQIEEVLRFSNRVSVAKRLADEEMNNSGWRSGGYLGEEDVRKIESAFSSNHGKVFYISPEVLEKLKQQQKEIISATENSESSADGIETNDGVAHNVERVFALQILTKYGLAASETELKLSNVGSDALKTAIKLLKELQANQKIDAEDFTDE</sequence>
<dbReference type="PANTHER" id="PTHR47959">
    <property type="entry name" value="ATP-DEPENDENT RNA HELICASE RHLE-RELATED"/>
    <property type="match status" value="1"/>
</dbReference>
<dbReference type="InterPro" id="IPR011545">
    <property type="entry name" value="DEAD/DEAH_box_helicase_dom"/>
</dbReference>
<dbReference type="GO" id="GO:0004386">
    <property type="term" value="F:helicase activity"/>
    <property type="evidence" value="ECO:0007669"/>
    <property type="project" value="UniProtKB-KW"/>
</dbReference>
<reference evidence="8" key="3">
    <citation type="submission" date="2015-04" db="UniProtKB">
        <authorList>
            <consortium name="EnsemblPlants"/>
        </authorList>
    </citation>
    <scope>IDENTIFICATION</scope>
    <source>
        <strain evidence="8">cv. Jemalong A17</strain>
    </source>
</reference>
<evidence type="ECO:0000313" key="7">
    <source>
        <dbReference type="EMBL" id="KEH40150.1"/>
    </source>
</evidence>
<evidence type="ECO:0000256" key="3">
    <source>
        <dbReference type="ARBA" id="ARBA00022806"/>
    </source>
</evidence>
<evidence type="ECO:0000256" key="2">
    <source>
        <dbReference type="ARBA" id="ARBA00022801"/>
    </source>
</evidence>
<dbReference type="CDD" id="cd18787">
    <property type="entry name" value="SF2_C_DEAD"/>
    <property type="match status" value="1"/>
</dbReference>
<dbReference type="PANTHER" id="PTHR47959:SF24">
    <property type="entry name" value="ATP-DEPENDENT RNA HELICASE"/>
    <property type="match status" value="1"/>
</dbReference>